<organism evidence="4 5">
    <name type="scientific">Porites evermanni</name>
    <dbReference type="NCBI Taxonomy" id="104178"/>
    <lineage>
        <taxon>Eukaryota</taxon>
        <taxon>Metazoa</taxon>
        <taxon>Cnidaria</taxon>
        <taxon>Anthozoa</taxon>
        <taxon>Hexacorallia</taxon>
        <taxon>Scleractinia</taxon>
        <taxon>Fungiina</taxon>
        <taxon>Poritidae</taxon>
        <taxon>Porites</taxon>
    </lineage>
</organism>
<dbReference type="Gene3D" id="2.60.40.10">
    <property type="entry name" value="Immunoglobulins"/>
    <property type="match status" value="1"/>
</dbReference>
<gene>
    <name evidence="4" type="ORF">PEVE_00014222</name>
</gene>
<dbReference type="SUPFAM" id="SSF48726">
    <property type="entry name" value="Immunoglobulin"/>
    <property type="match status" value="1"/>
</dbReference>
<evidence type="ECO:0000256" key="2">
    <source>
        <dbReference type="ARBA" id="ARBA00023157"/>
    </source>
</evidence>
<accession>A0ABN8RWK8</accession>
<dbReference type="InterPro" id="IPR003598">
    <property type="entry name" value="Ig_sub2"/>
</dbReference>
<evidence type="ECO:0000256" key="1">
    <source>
        <dbReference type="ARBA" id="ARBA00022729"/>
    </source>
</evidence>
<dbReference type="InterPro" id="IPR013783">
    <property type="entry name" value="Ig-like_fold"/>
</dbReference>
<dbReference type="Pfam" id="PF07679">
    <property type="entry name" value="I-set"/>
    <property type="match status" value="1"/>
</dbReference>
<dbReference type="PROSITE" id="PS50835">
    <property type="entry name" value="IG_LIKE"/>
    <property type="match status" value="1"/>
</dbReference>
<dbReference type="PANTHER" id="PTHR45080">
    <property type="entry name" value="CONTACTIN 5"/>
    <property type="match status" value="1"/>
</dbReference>
<dbReference type="Proteomes" id="UP001159427">
    <property type="component" value="Unassembled WGS sequence"/>
</dbReference>
<feature type="non-terminal residue" evidence="4">
    <location>
        <position position="1"/>
    </location>
</feature>
<dbReference type="EMBL" id="CALNXI010002069">
    <property type="protein sequence ID" value="CAH3182489.1"/>
    <property type="molecule type" value="Genomic_DNA"/>
</dbReference>
<sequence length="257" mass="28825">PSHLVIGKKQKNITFAWTFKLLPGRTWIESVEDVAFGFWKAPGYLKTKLMVIGKYGKVLTRQNYGNKVSCTFNMSVLRVAFTVHNLSTGDENDYGLHTELGLARNPLKDVVALRLEGNCNIKYMLFSNQFRLIQKSNKNVTSVVYRLKALIMVIAHFLSVDPPKIARSLKTNISLRAGDRLELNCRATGLPTPQVTWIRSGRGFNNHTLVVNRVNKKDSGLYLCKANSPAGEDSMKIFVRVKDGDKPPTQAIGEENL</sequence>
<dbReference type="InterPro" id="IPR007110">
    <property type="entry name" value="Ig-like_dom"/>
</dbReference>
<dbReference type="PANTHER" id="PTHR45080:SF8">
    <property type="entry name" value="IG-LIKE DOMAIN-CONTAINING PROTEIN"/>
    <property type="match status" value="1"/>
</dbReference>
<dbReference type="InterPro" id="IPR003599">
    <property type="entry name" value="Ig_sub"/>
</dbReference>
<evidence type="ECO:0000313" key="4">
    <source>
        <dbReference type="EMBL" id="CAH3182489.1"/>
    </source>
</evidence>
<reference evidence="4 5" key="1">
    <citation type="submission" date="2022-05" db="EMBL/GenBank/DDBJ databases">
        <authorList>
            <consortium name="Genoscope - CEA"/>
            <person name="William W."/>
        </authorList>
    </citation>
    <scope>NUCLEOTIDE SEQUENCE [LARGE SCALE GENOMIC DNA]</scope>
</reference>
<dbReference type="SMART" id="SM00409">
    <property type="entry name" value="IG"/>
    <property type="match status" value="1"/>
</dbReference>
<feature type="domain" description="Ig-like" evidence="3">
    <location>
        <begin position="163"/>
        <end position="238"/>
    </location>
</feature>
<dbReference type="InterPro" id="IPR013098">
    <property type="entry name" value="Ig_I-set"/>
</dbReference>
<dbReference type="SMART" id="SM00408">
    <property type="entry name" value="IGc2"/>
    <property type="match status" value="1"/>
</dbReference>
<keyword evidence="1" id="KW-0732">Signal</keyword>
<name>A0ABN8RWK8_9CNID</name>
<comment type="caution">
    <text evidence="4">The sequence shown here is derived from an EMBL/GenBank/DDBJ whole genome shotgun (WGS) entry which is preliminary data.</text>
</comment>
<evidence type="ECO:0000313" key="5">
    <source>
        <dbReference type="Proteomes" id="UP001159427"/>
    </source>
</evidence>
<dbReference type="InterPro" id="IPR050958">
    <property type="entry name" value="Cell_Adh-Cytoskel_Orgn"/>
</dbReference>
<keyword evidence="2" id="KW-1015">Disulfide bond</keyword>
<protein>
    <recommendedName>
        <fullName evidence="3">Ig-like domain-containing protein</fullName>
    </recommendedName>
</protein>
<dbReference type="InterPro" id="IPR036179">
    <property type="entry name" value="Ig-like_dom_sf"/>
</dbReference>
<evidence type="ECO:0000259" key="3">
    <source>
        <dbReference type="PROSITE" id="PS50835"/>
    </source>
</evidence>
<proteinExistence type="predicted"/>
<keyword evidence="5" id="KW-1185">Reference proteome</keyword>